<comment type="caution">
    <text evidence="1">The sequence shown here is derived from an EMBL/GenBank/DDBJ whole genome shotgun (WGS) entry which is preliminary data.</text>
</comment>
<name>A0ABR4WHF3_9GAMM</name>
<evidence type="ECO:0000313" key="1">
    <source>
        <dbReference type="EMBL" id="KGD62822.1"/>
    </source>
</evidence>
<accession>A0ABR4WHF3</accession>
<evidence type="ECO:0000313" key="2">
    <source>
        <dbReference type="Proteomes" id="UP000029443"/>
    </source>
</evidence>
<keyword evidence="2" id="KW-1185">Reference proteome</keyword>
<dbReference type="Proteomes" id="UP000029443">
    <property type="component" value="Unassembled WGS sequence"/>
</dbReference>
<organism evidence="1 2">
    <name type="scientific">Alcanivorax jadensis T9</name>
    <dbReference type="NCBI Taxonomy" id="1177181"/>
    <lineage>
        <taxon>Bacteria</taxon>
        <taxon>Pseudomonadati</taxon>
        <taxon>Pseudomonadota</taxon>
        <taxon>Gammaproteobacteria</taxon>
        <taxon>Oceanospirillales</taxon>
        <taxon>Alcanivoracaceae</taxon>
        <taxon>Alcanivorax</taxon>
    </lineage>
</organism>
<proteinExistence type="predicted"/>
<gene>
    <name evidence="1" type="ORF">T9A_00142</name>
</gene>
<reference evidence="1 2" key="1">
    <citation type="submission" date="2012-09" db="EMBL/GenBank/DDBJ databases">
        <title>Genome Sequence of alkane-degrading Bacterium Alcanivorax jadensis T9.</title>
        <authorList>
            <person name="Lai Q."/>
            <person name="Shao Z."/>
        </authorList>
    </citation>
    <scope>NUCLEOTIDE SEQUENCE [LARGE SCALE GENOMIC DNA]</scope>
    <source>
        <strain evidence="1 2">T9</strain>
    </source>
</reference>
<protein>
    <submittedName>
        <fullName evidence="1">Uncharacterized protein</fullName>
    </submittedName>
</protein>
<dbReference type="RefSeq" id="WP_035244266.1">
    <property type="nucleotide sequence ID" value="NZ_ARXU01000001.1"/>
</dbReference>
<dbReference type="EMBL" id="ARXU01000001">
    <property type="protein sequence ID" value="KGD62822.1"/>
    <property type="molecule type" value="Genomic_DNA"/>
</dbReference>
<sequence length="266" mass="28792">MTTSTMKKVEAFNEAAKAAAETIRPLYESARADVEAERDTLAASTDMQTKIDTYTQIIVEAVEALDVREETLSTALNQYVAAIASGRQLSATNQRNGAFWIATFNRYSRDWGQPARIKLLAALVRATQGRVDAGVIDFPDSLAKSLESLQDAEQLAELIAPEKTESYRKKLQRDAGKLLKAQRLLDALAQAEPRLFTTDVSDDAAVGIQNNRAGQVSVAGVALAGGTITEVSAAEFDKLRNHPMYIAMTQDGTLRITSTAQLAVAV</sequence>